<gene>
    <name evidence="6" type="ordered locus">Cyan7425_0300</name>
</gene>
<evidence type="ECO:0000256" key="2">
    <source>
        <dbReference type="ARBA" id="ARBA00022771"/>
    </source>
</evidence>
<keyword evidence="4" id="KW-1133">Transmembrane helix</keyword>
<accession>B8HS35</accession>
<dbReference type="HOGENOM" id="CLU_729036_0_0_3"/>
<dbReference type="eggNOG" id="ENOG5032U8Z">
    <property type="taxonomic scope" value="Bacteria"/>
</dbReference>
<feature type="domain" description="RanBP2-type" evidence="5">
    <location>
        <begin position="60"/>
        <end position="90"/>
    </location>
</feature>
<evidence type="ECO:0000313" key="6">
    <source>
        <dbReference type="EMBL" id="ACL42694.1"/>
    </source>
</evidence>
<keyword evidence="4" id="KW-0812">Transmembrane</keyword>
<protein>
    <recommendedName>
        <fullName evidence="5">RanBP2-type domain-containing protein</fullName>
    </recommendedName>
</protein>
<proteinExistence type="predicted"/>
<dbReference type="OrthoDB" id="9810918at2"/>
<evidence type="ECO:0000256" key="1">
    <source>
        <dbReference type="ARBA" id="ARBA00022723"/>
    </source>
</evidence>
<evidence type="ECO:0000256" key="3">
    <source>
        <dbReference type="ARBA" id="ARBA00022833"/>
    </source>
</evidence>
<dbReference type="KEGG" id="cyn:Cyan7425_0300"/>
<evidence type="ECO:0000256" key="4">
    <source>
        <dbReference type="SAM" id="Phobius"/>
    </source>
</evidence>
<keyword evidence="1" id="KW-0479">Metal-binding</keyword>
<keyword evidence="3" id="KW-0862">Zinc</keyword>
<reference evidence="6" key="1">
    <citation type="submission" date="2009-01" db="EMBL/GenBank/DDBJ databases">
        <title>Complete sequence of chromosome Cyanothece sp. PCC 7425.</title>
        <authorList>
            <consortium name="US DOE Joint Genome Institute"/>
            <person name="Lucas S."/>
            <person name="Copeland A."/>
            <person name="Lapidus A."/>
            <person name="Glavina del Rio T."/>
            <person name="Dalin E."/>
            <person name="Tice H."/>
            <person name="Bruce D."/>
            <person name="Goodwin L."/>
            <person name="Pitluck S."/>
            <person name="Sims D."/>
            <person name="Meineke L."/>
            <person name="Brettin T."/>
            <person name="Detter J.C."/>
            <person name="Han C."/>
            <person name="Larimer F."/>
            <person name="Land M."/>
            <person name="Hauser L."/>
            <person name="Kyrpides N."/>
            <person name="Ovchinnikova G."/>
            <person name="Liberton M."/>
            <person name="Stoeckel J."/>
            <person name="Banerjee A."/>
            <person name="Singh A."/>
            <person name="Page L."/>
            <person name="Sato H."/>
            <person name="Zhao L."/>
            <person name="Sherman L."/>
            <person name="Pakrasi H."/>
            <person name="Richardson P."/>
        </authorList>
    </citation>
    <scope>NUCLEOTIDE SEQUENCE</scope>
    <source>
        <strain evidence="6">PCC 7425</strain>
    </source>
</reference>
<dbReference type="InterPro" id="IPR001876">
    <property type="entry name" value="Znf_RanBP2"/>
</dbReference>
<sequence>MSEILEGCWDCTECGRKGIPGREMRCTNPMCGYERPGNVQFYLPDHARVVKEEEEVARAEAGEDWACGWCGAANSALSDRCHACENSRHDPPPQAVEPRQGTYQAVLTRQQHRKQQQQLWTLTGIVLGSSALLLSLGFWFFAPRTITAEINDLTWVRNVTVEEFRAVREGDWSVPTDGRLIRTERRVRTYNKVFSHYEYRTETRTESVPDGTESYSCTQNMGNGYFKSTTCTRPKYKTVTRDERVQTPVYNNVPVYDTWSIYEIDKWVPLQTYSSNGSSEQLPTWPEPKLSANQRLCCRKENYQVSFKQGGQSYGPINLGYREWSKFRIGDRRELTVNRAGRVQLQEKNP</sequence>
<dbReference type="EMBL" id="CP001344">
    <property type="protein sequence ID" value="ACL42694.1"/>
    <property type="molecule type" value="Genomic_DNA"/>
</dbReference>
<name>B8HS35_CYAP4</name>
<feature type="transmembrane region" description="Helical" evidence="4">
    <location>
        <begin position="119"/>
        <end position="141"/>
    </location>
</feature>
<evidence type="ECO:0000259" key="5">
    <source>
        <dbReference type="PROSITE" id="PS50199"/>
    </source>
</evidence>
<dbReference type="PROSITE" id="PS01358">
    <property type="entry name" value="ZF_RANBP2_1"/>
    <property type="match status" value="1"/>
</dbReference>
<dbReference type="GO" id="GO:0008270">
    <property type="term" value="F:zinc ion binding"/>
    <property type="evidence" value="ECO:0007669"/>
    <property type="project" value="UniProtKB-KW"/>
</dbReference>
<keyword evidence="2" id="KW-0863">Zinc-finger</keyword>
<dbReference type="PROSITE" id="PS50199">
    <property type="entry name" value="ZF_RANBP2_2"/>
    <property type="match status" value="1"/>
</dbReference>
<organism evidence="6">
    <name type="scientific">Cyanothece sp. (strain PCC 7425 / ATCC 29141)</name>
    <dbReference type="NCBI Taxonomy" id="395961"/>
    <lineage>
        <taxon>Bacteria</taxon>
        <taxon>Bacillati</taxon>
        <taxon>Cyanobacteriota</taxon>
        <taxon>Cyanophyceae</taxon>
        <taxon>Gomontiellales</taxon>
        <taxon>Cyanothecaceae</taxon>
        <taxon>Cyanothece</taxon>
    </lineage>
</organism>
<keyword evidence="4" id="KW-0472">Membrane</keyword>
<dbReference type="AlphaFoldDB" id="B8HS35"/>